<organism evidence="1">
    <name type="scientific">marine sediment metagenome</name>
    <dbReference type="NCBI Taxonomy" id="412755"/>
    <lineage>
        <taxon>unclassified sequences</taxon>
        <taxon>metagenomes</taxon>
        <taxon>ecological metagenomes</taxon>
    </lineage>
</organism>
<feature type="non-terminal residue" evidence="1">
    <location>
        <position position="69"/>
    </location>
</feature>
<accession>X1DVL5</accession>
<gene>
    <name evidence="1" type="ORF">S01H4_53869</name>
</gene>
<reference evidence="1" key="1">
    <citation type="journal article" date="2014" name="Front. Microbiol.">
        <title>High frequency of phylogenetically diverse reductive dehalogenase-homologous genes in deep subseafloor sedimentary metagenomes.</title>
        <authorList>
            <person name="Kawai M."/>
            <person name="Futagami T."/>
            <person name="Toyoda A."/>
            <person name="Takaki Y."/>
            <person name="Nishi S."/>
            <person name="Hori S."/>
            <person name="Arai W."/>
            <person name="Tsubouchi T."/>
            <person name="Morono Y."/>
            <person name="Uchiyama I."/>
            <person name="Ito T."/>
            <person name="Fujiyama A."/>
            <person name="Inagaki F."/>
            <person name="Takami H."/>
        </authorList>
    </citation>
    <scope>NUCLEOTIDE SEQUENCE</scope>
    <source>
        <strain evidence="1">Expedition CK06-06</strain>
    </source>
</reference>
<dbReference type="AlphaFoldDB" id="X1DVL5"/>
<evidence type="ECO:0000313" key="1">
    <source>
        <dbReference type="EMBL" id="GAH08959.1"/>
    </source>
</evidence>
<dbReference type="Gene3D" id="3.90.1600.10">
    <property type="entry name" value="Palm domain of DNA polymerase"/>
    <property type="match status" value="1"/>
</dbReference>
<comment type="caution">
    <text evidence="1">The sequence shown here is derived from an EMBL/GenBank/DDBJ whole genome shotgun (WGS) entry which is preliminary data.</text>
</comment>
<proteinExistence type="predicted"/>
<dbReference type="InterPro" id="IPR023211">
    <property type="entry name" value="DNA_pol_palm_dom_sf"/>
</dbReference>
<dbReference type="InterPro" id="IPR043502">
    <property type="entry name" value="DNA/RNA_pol_sf"/>
</dbReference>
<name>X1DVL5_9ZZZZ</name>
<dbReference type="SUPFAM" id="SSF56672">
    <property type="entry name" value="DNA/RNA polymerases"/>
    <property type="match status" value="1"/>
</dbReference>
<sequence length="69" mass="8305">MEEITEWSKRELDLDLEEEKTYQFLALSDRKKNYLGIYKDTKYVDKKGLVAKKKNTPEFIRTAFNELIE</sequence>
<protein>
    <submittedName>
        <fullName evidence="1">Uncharacterized protein</fullName>
    </submittedName>
</protein>
<dbReference type="EMBL" id="BART01030942">
    <property type="protein sequence ID" value="GAH08959.1"/>
    <property type="molecule type" value="Genomic_DNA"/>
</dbReference>